<accession>A0A834J3K9</accession>
<gene>
    <name evidence="4" type="ORF">GWI33_003378</name>
</gene>
<dbReference type="OrthoDB" id="201621at2759"/>
<evidence type="ECO:0000259" key="3">
    <source>
        <dbReference type="PROSITE" id="PS51733"/>
    </source>
</evidence>
<organism evidence="4 5">
    <name type="scientific">Rhynchophorus ferrugineus</name>
    <name type="common">Red palm weevil</name>
    <name type="synonym">Curculio ferrugineus</name>
    <dbReference type="NCBI Taxonomy" id="354439"/>
    <lineage>
        <taxon>Eukaryota</taxon>
        <taxon>Metazoa</taxon>
        <taxon>Ecdysozoa</taxon>
        <taxon>Arthropoda</taxon>
        <taxon>Hexapoda</taxon>
        <taxon>Insecta</taxon>
        <taxon>Pterygota</taxon>
        <taxon>Neoptera</taxon>
        <taxon>Endopterygota</taxon>
        <taxon>Coleoptera</taxon>
        <taxon>Polyphaga</taxon>
        <taxon>Cucujiformia</taxon>
        <taxon>Curculionidae</taxon>
        <taxon>Dryophthorinae</taxon>
        <taxon>Rhynchophorus</taxon>
    </lineage>
</organism>
<dbReference type="GO" id="GO:0009249">
    <property type="term" value="P:protein lipoylation"/>
    <property type="evidence" value="ECO:0007669"/>
    <property type="project" value="InterPro"/>
</dbReference>
<comment type="similarity">
    <text evidence="2">Belongs to the LplA family.</text>
</comment>
<dbReference type="GO" id="GO:0017118">
    <property type="term" value="F:lipoyltransferase activity"/>
    <property type="evidence" value="ECO:0007669"/>
    <property type="project" value="TreeGrafter"/>
</dbReference>
<dbReference type="Gene3D" id="3.30.390.50">
    <property type="entry name" value="CO dehydrogenase flavoprotein, C-terminal domain"/>
    <property type="match status" value="1"/>
</dbReference>
<evidence type="ECO:0000313" key="4">
    <source>
        <dbReference type="EMBL" id="KAF7287742.1"/>
    </source>
</evidence>
<keyword evidence="5" id="KW-1185">Reference proteome</keyword>
<dbReference type="Gene3D" id="3.30.930.10">
    <property type="entry name" value="Bira Bifunctional Protein, Domain 2"/>
    <property type="match status" value="1"/>
</dbReference>
<feature type="domain" description="BPL/LPL catalytic" evidence="3">
    <location>
        <begin position="62"/>
        <end position="245"/>
    </location>
</feature>
<evidence type="ECO:0000256" key="2">
    <source>
        <dbReference type="ARBA" id="ARBA00008242"/>
    </source>
</evidence>
<dbReference type="InterPro" id="IPR045864">
    <property type="entry name" value="aa-tRNA-synth_II/BPL/LPL"/>
</dbReference>
<sequence length="391" mass="44680">MAQFQRSFFRTTSMVTRLNTRCYSKTDYANEKNIKKSVFISQSKDVYTNLALQQWLFKNFDFTNHHVLMLWQNDPSVVIGMEQNPWLETNYSELNNLGVQLARRSSNGEAFYEDNGTLNLSFFSSKERYNSRYNMEIISRGIFREFGCKTDLNSADDLLLRNNKQFSGKSAKIGQSNSYHYCSIMVRVNKINENLLLQPHGVDIQSVKNRDIKKMNLCEENPQVSVDSAMQAIGWEFLRSKALSLKDGGLNQANQQRGFHLINPTEGWFPGITEIRDNYASWQWCYGKTPVFDITQTFTVPGDLIDQKTGSSAQLKVTMTVEKGKISDITLFVPYGFTALGFTGEAKVIHNLKGKKFSIEAFNDLEDSLGVLLDDRDKFVTECLKQVMTCA</sequence>
<dbReference type="SUPFAM" id="SSF55681">
    <property type="entry name" value="Class II aaRS and biotin synthetases"/>
    <property type="match status" value="1"/>
</dbReference>
<evidence type="ECO:0000313" key="5">
    <source>
        <dbReference type="Proteomes" id="UP000625711"/>
    </source>
</evidence>
<dbReference type="Proteomes" id="UP000625711">
    <property type="component" value="Unassembled WGS sequence"/>
</dbReference>
<dbReference type="PANTHER" id="PTHR12561">
    <property type="entry name" value="LIPOATE-PROTEIN LIGASE"/>
    <property type="match status" value="1"/>
</dbReference>
<dbReference type="PANTHER" id="PTHR12561:SF3">
    <property type="entry name" value="LIPOYLTRANSFERASE 1, MITOCHONDRIAL"/>
    <property type="match status" value="1"/>
</dbReference>
<dbReference type="PROSITE" id="PS51733">
    <property type="entry name" value="BPL_LPL_CATALYTIC"/>
    <property type="match status" value="1"/>
</dbReference>
<proteinExistence type="inferred from homology"/>
<dbReference type="AlphaFoldDB" id="A0A834J3K9"/>
<comment type="caution">
    <text evidence="4">The sequence shown here is derived from an EMBL/GenBank/DDBJ whole genome shotgun (WGS) entry which is preliminary data.</text>
</comment>
<name>A0A834J3K9_RHYFE</name>
<dbReference type="GO" id="GO:0005739">
    <property type="term" value="C:mitochondrion"/>
    <property type="evidence" value="ECO:0007669"/>
    <property type="project" value="TreeGrafter"/>
</dbReference>
<dbReference type="InterPro" id="IPR004143">
    <property type="entry name" value="BPL_LPL_catalytic"/>
</dbReference>
<dbReference type="EMBL" id="JAACXV010000003">
    <property type="protein sequence ID" value="KAF7287742.1"/>
    <property type="molecule type" value="Genomic_DNA"/>
</dbReference>
<reference evidence="4" key="1">
    <citation type="submission" date="2020-08" db="EMBL/GenBank/DDBJ databases">
        <title>Genome sequencing and assembly of the red palm weevil Rhynchophorus ferrugineus.</title>
        <authorList>
            <person name="Dias G.B."/>
            <person name="Bergman C.M."/>
            <person name="Manee M."/>
        </authorList>
    </citation>
    <scope>NUCLEOTIDE SEQUENCE</scope>
    <source>
        <strain evidence="4">AA-2017</strain>
        <tissue evidence="4">Whole larva</tissue>
    </source>
</reference>
<comment type="pathway">
    <text evidence="1">Protein modification; protein lipoylation via exogenous pathway; protein N(6)-(lipoyl)lysine from lipoate: step 2/2.</text>
</comment>
<evidence type="ECO:0000256" key="1">
    <source>
        <dbReference type="ARBA" id="ARBA00005085"/>
    </source>
</evidence>
<dbReference type="UniPathway" id="UPA00537">
    <property type="reaction ID" value="UER00595"/>
</dbReference>
<dbReference type="Pfam" id="PF21948">
    <property type="entry name" value="LplA-B_cat"/>
    <property type="match status" value="1"/>
</dbReference>
<dbReference type="InterPro" id="IPR004562">
    <property type="entry name" value="LipoylTrfase_LipoateP_Ligase"/>
</dbReference>
<protein>
    <recommendedName>
        <fullName evidence="3">BPL/LPL catalytic domain-containing protein</fullName>
    </recommendedName>
</protein>